<reference evidence="2 3" key="1">
    <citation type="submission" date="2020-02" db="EMBL/GenBank/DDBJ databases">
        <title>Comparative genomics of the hypocrealean fungal genus Beauvera.</title>
        <authorList>
            <person name="Showalter D.N."/>
            <person name="Bushley K.E."/>
            <person name="Rehner S.A."/>
        </authorList>
    </citation>
    <scope>NUCLEOTIDE SEQUENCE [LARGE SCALE GENOMIC DNA]</scope>
    <source>
        <strain evidence="2 3">ARSEF4384</strain>
    </source>
</reference>
<keyword evidence="3" id="KW-1185">Reference proteome</keyword>
<evidence type="ECO:0000313" key="2">
    <source>
        <dbReference type="EMBL" id="KAK8146502.1"/>
    </source>
</evidence>
<evidence type="ECO:0000313" key="3">
    <source>
        <dbReference type="Proteomes" id="UP001397290"/>
    </source>
</evidence>
<dbReference type="AlphaFoldDB" id="A0AAW0RWF2"/>
<feature type="non-terminal residue" evidence="2">
    <location>
        <position position="70"/>
    </location>
</feature>
<accession>A0AAW0RWF2</accession>
<proteinExistence type="predicted"/>
<comment type="caution">
    <text evidence="2">The sequence shown here is derived from an EMBL/GenBank/DDBJ whole genome shotgun (WGS) entry which is preliminary data.</text>
</comment>
<protein>
    <submittedName>
        <fullName evidence="2">Uncharacterized protein</fullName>
    </submittedName>
</protein>
<feature type="region of interest" description="Disordered" evidence="1">
    <location>
        <begin position="29"/>
        <end position="60"/>
    </location>
</feature>
<organism evidence="2 3">
    <name type="scientific">Beauveria asiatica</name>
    <dbReference type="NCBI Taxonomy" id="1069075"/>
    <lineage>
        <taxon>Eukaryota</taxon>
        <taxon>Fungi</taxon>
        <taxon>Dikarya</taxon>
        <taxon>Ascomycota</taxon>
        <taxon>Pezizomycotina</taxon>
        <taxon>Sordariomycetes</taxon>
        <taxon>Hypocreomycetidae</taxon>
        <taxon>Hypocreales</taxon>
        <taxon>Cordycipitaceae</taxon>
        <taxon>Beauveria</taxon>
    </lineage>
</organism>
<dbReference type="EMBL" id="JAAHCF010000207">
    <property type="protein sequence ID" value="KAK8146502.1"/>
    <property type="molecule type" value="Genomic_DNA"/>
</dbReference>
<feature type="compositionally biased region" description="Acidic residues" evidence="1">
    <location>
        <begin position="39"/>
        <end position="52"/>
    </location>
</feature>
<dbReference type="Proteomes" id="UP001397290">
    <property type="component" value="Unassembled WGS sequence"/>
</dbReference>
<evidence type="ECO:0000256" key="1">
    <source>
        <dbReference type="SAM" id="MobiDB-lite"/>
    </source>
</evidence>
<sequence length="70" mass="7748">MRGLEEEPPAPPGYADSDNILISLVALDDEWPPPRDPDPIEESPDDILTEDSYDFHVPDSPKYDVVANLG</sequence>
<gene>
    <name evidence="2" type="ORF">G3M48_003047</name>
</gene>
<name>A0AAW0RWF2_9HYPO</name>